<evidence type="ECO:0000259" key="13">
    <source>
        <dbReference type="PROSITE" id="PS50141"/>
    </source>
</evidence>
<keyword evidence="4" id="KW-0862">Zinc</keyword>
<organism evidence="14 15">
    <name type="scientific">Poecilia latipinna</name>
    <name type="common">sailfin molly</name>
    <dbReference type="NCBI Taxonomy" id="48699"/>
    <lineage>
        <taxon>Eukaryota</taxon>
        <taxon>Metazoa</taxon>
        <taxon>Chordata</taxon>
        <taxon>Craniata</taxon>
        <taxon>Vertebrata</taxon>
        <taxon>Euteleostomi</taxon>
        <taxon>Actinopterygii</taxon>
        <taxon>Neopterygii</taxon>
        <taxon>Teleostei</taxon>
        <taxon>Neoteleostei</taxon>
        <taxon>Acanthomorphata</taxon>
        <taxon>Ovalentaria</taxon>
        <taxon>Atherinomorphae</taxon>
        <taxon>Cyprinodontiformes</taxon>
        <taxon>Poeciliidae</taxon>
        <taxon>Poeciliinae</taxon>
        <taxon>Poecilia</taxon>
    </lineage>
</organism>
<comment type="similarity">
    <text evidence="7">Belongs to the ADAT1 family.</text>
</comment>
<evidence type="ECO:0000256" key="4">
    <source>
        <dbReference type="ARBA" id="ARBA00022833"/>
    </source>
</evidence>
<dbReference type="Pfam" id="PF02137">
    <property type="entry name" value="A_deamin"/>
    <property type="match status" value="1"/>
</dbReference>
<reference evidence="14" key="1">
    <citation type="submission" date="2025-08" db="UniProtKB">
        <authorList>
            <consortium name="Ensembl"/>
        </authorList>
    </citation>
    <scope>IDENTIFICATION</scope>
</reference>
<feature type="region of interest" description="Disordered" evidence="12">
    <location>
        <begin position="138"/>
        <end position="260"/>
    </location>
</feature>
<feature type="region of interest" description="Disordered" evidence="12">
    <location>
        <begin position="456"/>
        <end position="483"/>
    </location>
</feature>
<comment type="catalytic activity">
    <reaction evidence="11">
        <text>adenosine(37) in tRNA(Ala) + H2O + H(+) = inosine(37) in tRNA(Ala) + NH4(+)</text>
        <dbReference type="Rhea" id="RHEA:50968"/>
        <dbReference type="Rhea" id="RHEA-COMP:12855"/>
        <dbReference type="Rhea" id="RHEA-COMP:12856"/>
        <dbReference type="ChEBI" id="CHEBI:15377"/>
        <dbReference type="ChEBI" id="CHEBI:15378"/>
        <dbReference type="ChEBI" id="CHEBI:28938"/>
        <dbReference type="ChEBI" id="CHEBI:74411"/>
        <dbReference type="ChEBI" id="CHEBI:82852"/>
        <dbReference type="EC" id="3.5.4.34"/>
    </reaction>
</comment>
<dbReference type="AlphaFoldDB" id="A0A3B3USS8"/>
<evidence type="ECO:0000256" key="9">
    <source>
        <dbReference type="ARBA" id="ARBA00040502"/>
    </source>
</evidence>
<evidence type="ECO:0000256" key="5">
    <source>
        <dbReference type="ARBA" id="ARBA00037026"/>
    </source>
</evidence>
<dbReference type="InterPro" id="IPR002466">
    <property type="entry name" value="A_deamin"/>
</dbReference>
<comment type="cofactor">
    <cofactor evidence="5">
        <name>1D-myo-inositol hexakisphosphate</name>
        <dbReference type="ChEBI" id="CHEBI:58130"/>
    </cofactor>
</comment>
<feature type="domain" description="A to I editase" evidence="13">
    <location>
        <begin position="54"/>
        <end position="455"/>
    </location>
</feature>
<dbReference type="GO" id="GO:0003723">
    <property type="term" value="F:RNA binding"/>
    <property type="evidence" value="ECO:0007669"/>
    <property type="project" value="InterPro"/>
</dbReference>
<keyword evidence="3" id="KW-0378">Hydrolase</keyword>
<evidence type="ECO:0000256" key="1">
    <source>
        <dbReference type="ARBA" id="ARBA00022694"/>
    </source>
</evidence>
<evidence type="ECO:0000256" key="12">
    <source>
        <dbReference type="SAM" id="MobiDB-lite"/>
    </source>
</evidence>
<name>A0A3B3USS8_9TELE</name>
<keyword evidence="2" id="KW-0479">Metal-binding</keyword>
<protein>
    <recommendedName>
        <fullName evidence="9">tRNA-specific adenosine deaminase 1</fullName>
        <ecNumber evidence="8">3.5.4.34</ecNumber>
    </recommendedName>
    <alternativeName>
        <fullName evidence="10">tRNA-specific adenosine-37 deaminase</fullName>
    </alternativeName>
</protein>
<evidence type="ECO:0000256" key="11">
    <source>
        <dbReference type="ARBA" id="ARBA00047635"/>
    </source>
</evidence>
<evidence type="ECO:0000256" key="6">
    <source>
        <dbReference type="ARBA" id="ARBA00037784"/>
    </source>
</evidence>
<keyword evidence="1" id="KW-0819">tRNA processing</keyword>
<feature type="compositionally biased region" description="Polar residues" evidence="12">
    <location>
        <begin position="142"/>
        <end position="159"/>
    </location>
</feature>
<feature type="compositionally biased region" description="Basic and acidic residues" evidence="12">
    <location>
        <begin position="533"/>
        <end position="544"/>
    </location>
</feature>
<dbReference type="GO" id="GO:0046872">
    <property type="term" value="F:metal ion binding"/>
    <property type="evidence" value="ECO:0007669"/>
    <property type="project" value="UniProtKB-KW"/>
</dbReference>
<evidence type="ECO:0000313" key="14">
    <source>
        <dbReference type="Ensembl" id="ENSPLAP00000015731.1"/>
    </source>
</evidence>
<proteinExistence type="inferred from homology"/>
<dbReference type="PANTHER" id="PTHR46516:SF1">
    <property type="entry name" value="TRNA-SPECIFIC ADENOSINE DEAMINASE 1"/>
    <property type="match status" value="1"/>
</dbReference>
<evidence type="ECO:0000256" key="10">
    <source>
        <dbReference type="ARBA" id="ARBA00041760"/>
    </source>
</evidence>
<evidence type="ECO:0000256" key="7">
    <source>
        <dbReference type="ARBA" id="ARBA00038326"/>
    </source>
</evidence>
<dbReference type="PROSITE" id="PS50141">
    <property type="entry name" value="A_DEAMIN_EDITASE"/>
    <property type="match status" value="1"/>
</dbReference>
<dbReference type="Proteomes" id="UP000261500">
    <property type="component" value="Unplaced"/>
</dbReference>
<dbReference type="GO" id="GO:0008033">
    <property type="term" value="P:tRNA processing"/>
    <property type="evidence" value="ECO:0007669"/>
    <property type="project" value="UniProtKB-KW"/>
</dbReference>
<evidence type="ECO:0000256" key="2">
    <source>
        <dbReference type="ARBA" id="ARBA00022723"/>
    </source>
</evidence>
<dbReference type="EC" id="3.5.4.34" evidence="8"/>
<keyword evidence="15" id="KW-1185">Reference proteome</keyword>
<dbReference type="SMART" id="SM00552">
    <property type="entry name" value="ADEAMc"/>
    <property type="match status" value="1"/>
</dbReference>
<dbReference type="GO" id="GO:0043829">
    <property type="term" value="F:tRNA-specific adenosine-37 deaminase activity"/>
    <property type="evidence" value="ECO:0007669"/>
    <property type="project" value="UniProtKB-EC"/>
</dbReference>
<dbReference type="Ensembl" id="ENSPLAT00000024466.1">
    <property type="protein sequence ID" value="ENSPLAP00000015731.1"/>
    <property type="gene ID" value="ENSPLAG00000019711.1"/>
</dbReference>
<dbReference type="STRING" id="48699.ENSPLAP00000015731"/>
<feature type="region of interest" description="Disordered" evidence="12">
    <location>
        <begin position="526"/>
        <end position="545"/>
    </location>
</feature>
<feature type="compositionally biased region" description="Polar residues" evidence="12">
    <location>
        <begin position="456"/>
        <end position="465"/>
    </location>
</feature>
<comment type="function">
    <text evidence="6">Specifically deaminates adenosine-37 to inosine in tRNA-Ala.</text>
</comment>
<evidence type="ECO:0000313" key="15">
    <source>
        <dbReference type="Proteomes" id="UP000261500"/>
    </source>
</evidence>
<evidence type="ECO:0000256" key="8">
    <source>
        <dbReference type="ARBA" id="ARBA00038940"/>
    </source>
</evidence>
<feature type="compositionally biased region" description="Basic and acidic residues" evidence="12">
    <location>
        <begin position="161"/>
        <end position="173"/>
    </location>
</feature>
<dbReference type="GeneTree" id="ENSGT00940000157942"/>
<reference evidence="14" key="2">
    <citation type="submission" date="2025-09" db="UniProtKB">
        <authorList>
            <consortium name="Ensembl"/>
        </authorList>
    </citation>
    <scope>IDENTIFICATION</scope>
</reference>
<evidence type="ECO:0000256" key="3">
    <source>
        <dbReference type="ARBA" id="ARBA00022801"/>
    </source>
</evidence>
<feature type="compositionally biased region" description="Low complexity" evidence="12">
    <location>
        <begin position="466"/>
        <end position="483"/>
    </location>
</feature>
<sequence>MINADEVAELCYERFRQLPRRGKPEPGREWSLLAAVLRITRRPNSDSVEMEVVSLGTGTKCVGKAAMSAAGDVLNDSHAEVIARRGCIRYLIQELHGAVSGRRSSLFRPADGRGKWRLQPGVSFLLFTSHTPCGDASIIPMTDSQAQPCPPVTSVSSCGETDGRWNLKRKAEEPGEGGNLKLPRLAEEDSKEEEEESRTKSPDGVASVPASASELKPGDSTQSDVHRTGAKCVPGGPADPLRPGAGYHSTGVLRVKPGRGEPTLSLSCSDKLARWGVLGFQGALLSHYLEEALYFDTVVVGKCPYSQEVMHRALVTRCSRVSELPAGFSVCSPLLLQSSLEFPFSQNQTELQHRGGQGRISACGAAISWCNVADQPLDVTANGYKHGVTKKVLGTPKARSLLCKLELFHSFLSLVAATDPSALPDSLRSLIIPHLKTKLQLPVTCLPYQRVTRKFSSQEEGQESCTPTGTTSGPPSRTSRPGSSCVCRPSLCGPAATETSSCFAESPLRSRNVLVRIDEEPALLQRKPGGSRAETEVGRPRDKASLSPGRLLAQLRCGSEPAAGRPAPSRWCLHVAALFSRCESSLKTQLGGSRLHLSLLCINYQTLLVFLPQMQQNEISILLSAAFLNCKFYGQLRRSTFMFFSFFLSFFFCQTGFPSVDIMNVLCSHLLFL</sequence>
<accession>A0A3B3USS8</accession>
<dbReference type="PANTHER" id="PTHR46516">
    <property type="entry name" value="TRNA-SPECIFIC ADENOSINE DEAMINASE 1"/>
    <property type="match status" value="1"/>
</dbReference>